<dbReference type="InterPro" id="IPR050077">
    <property type="entry name" value="LexA_repressor"/>
</dbReference>
<dbReference type="EMBL" id="MFQZ01000005">
    <property type="protein sequence ID" value="OGH88219.1"/>
    <property type="molecule type" value="Genomic_DNA"/>
</dbReference>
<comment type="caution">
    <text evidence="2">The sequence shown here is derived from an EMBL/GenBank/DDBJ whole genome shotgun (WGS) entry which is preliminary data.</text>
</comment>
<dbReference type="PANTHER" id="PTHR33516:SF2">
    <property type="entry name" value="LEXA REPRESSOR-RELATED"/>
    <property type="match status" value="1"/>
</dbReference>
<gene>
    <name evidence="2" type="ORF">A3J93_00570</name>
</gene>
<protein>
    <recommendedName>
        <fullName evidence="1">Peptidase S24/S26A/S26B/S26C domain-containing protein</fullName>
    </recommendedName>
</protein>
<name>A0A1F6NWB8_9BACT</name>
<dbReference type="InterPro" id="IPR036286">
    <property type="entry name" value="LexA/Signal_pep-like_sf"/>
</dbReference>
<dbReference type="PANTHER" id="PTHR33516">
    <property type="entry name" value="LEXA REPRESSOR"/>
    <property type="match status" value="1"/>
</dbReference>
<dbReference type="Proteomes" id="UP000177907">
    <property type="component" value="Unassembled WGS sequence"/>
</dbReference>
<evidence type="ECO:0000313" key="3">
    <source>
        <dbReference type="Proteomes" id="UP000177907"/>
    </source>
</evidence>
<dbReference type="SUPFAM" id="SSF51306">
    <property type="entry name" value="LexA/Signal peptidase"/>
    <property type="match status" value="1"/>
</dbReference>
<dbReference type="Gene3D" id="2.10.109.10">
    <property type="entry name" value="Umud Fragment, subunit A"/>
    <property type="match status" value="1"/>
</dbReference>
<reference evidence="2 3" key="1">
    <citation type="journal article" date="2016" name="Nat. Commun.">
        <title>Thousands of microbial genomes shed light on interconnected biogeochemical processes in an aquifer system.</title>
        <authorList>
            <person name="Anantharaman K."/>
            <person name="Brown C.T."/>
            <person name="Hug L.A."/>
            <person name="Sharon I."/>
            <person name="Castelle C.J."/>
            <person name="Probst A.J."/>
            <person name="Thomas B.C."/>
            <person name="Singh A."/>
            <person name="Wilkins M.J."/>
            <person name="Karaoz U."/>
            <person name="Brodie E.L."/>
            <person name="Williams K.H."/>
            <person name="Hubbard S.S."/>
            <person name="Banfield J.F."/>
        </authorList>
    </citation>
    <scope>NUCLEOTIDE SEQUENCE [LARGE SCALE GENOMIC DNA]</scope>
</reference>
<dbReference type="InterPro" id="IPR039418">
    <property type="entry name" value="LexA-like"/>
</dbReference>
<dbReference type="STRING" id="1798704.A3J93_00570"/>
<dbReference type="CDD" id="cd06529">
    <property type="entry name" value="S24_LexA-like"/>
    <property type="match status" value="1"/>
</dbReference>
<organism evidence="2 3">
    <name type="scientific">Candidatus Magasanikbacteria bacterium RIFOXYC2_FULL_42_28</name>
    <dbReference type="NCBI Taxonomy" id="1798704"/>
    <lineage>
        <taxon>Bacteria</taxon>
        <taxon>Candidatus Magasanikiibacteriota</taxon>
    </lineage>
</organism>
<proteinExistence type="predicted"/>
<evidence type="ECO:0000313" key="2">
    <source>
        <dbReference type="EMBL" id="OGH88219.1"/>
    </source>
</evidence>
<sequence>MHIAQEKLLKLLDTQNVSGLTLRQIGGKIGETGSPQKIKHHLDQLAKRGLIKIDRQNNTIEKTRGGLSAENNLVSLPIVGSANCGEATYFADGYAEGYLKASKTVLGDLVDKINNLFVLRAVGSSMNRAYIDEDTIEDGDFVIVDKTEKQLRNGEYVVSIIDGVANIKKLFLDDKNQRVVLVSESNEDLPPIYIHQDDLDSYFIAGRVVKVMKQPDELADFRNAAMADALKGLGDISKEEYDYYENLCLPKEK</sequence>
<dbReference type="AlphaFoldDB" id="A0A1F6NWB8"/>
<dbReference type="InterPro" id="IPR015927">
    <property type="entry name" value="Peptidase_S24_S26A/B/C"/>
</dbReference>
<feature type="domain" description="Peptidase S24/S26A/S26B/S26C" evidence="1">
    <location>
        <begin position="77"/>
        <end position="209"/>
    </location>
</feature>
<evidence type="ECO:0000259" key="1">
    <source>
        <dbReference type="Pfam" id="PF00717"/>
    </source>
</evidence>
<accession>A0A1F6NWB8</accession>
<dbReference type="Pfam" id="PF00717">
    <property type="entry name" value="Peptidase_S24"/>
    <property type="match status" value="1"/>
</dbReference>